<dbReference type="GO" id="GO:0006355">
    <property type="term" value="P:regulation of DNA-templated transcription"/>
    <property type="evidence" value="ECO:0007669"/>
    <property type="project" value="InterPro"/>
</dbReference>
<dbReference type="Pfam" id="PF00196">
    <property type="entry name" value="GerE"/>
    <property type="match status" value="1"/>
</dbReference>
<keyword evidence="3" id="KW-0472">Membrane</keyword>
<feature type="transmembrane region" description="Helical" evidence="3">
    <location>
        <begin position="747"/>
        <end position="767"/>
    </location>
</feature>
<dbReference type="InterPro" id="IPR011123">
    <property type="entry name" value="Y_Y_Y"/>
</dbReference>
<dbReference type="InterPro" id="IPR000792">
    <property type="entry name" value="Tscrpt_reg_LuxR_C"/>
</dbReference>
<keyword evidence="2" id="KW-0175">Coiled coil</keyword>
<dbReference type="InterPro" id="IPR011047">
    <property type="entry name" value="Quinoprotein_ADH-like_sf"/>
</dbReference>
<dbReference type="AlphaFoldDB" id="A0A0A2LMT9"/>
<proteinExistence type="predicted"/>
<keyword evidence="1" id="KW-0597">Phosphoprotein</keyword>
<comment type="caution">
    <text evidence="6">The sequence shown here is derived from an EMBL/GenBank/DDBJ whole genome shotgun (WGS) entry which is preliminary data.</text>
</comment>
<name>A0A0A2LMT9_9FLAO</name>
<evidence type="ECO:0000256" key="2">
    <source>
        <dbReference type="SAM" id="Coils"/>
    </source>
</evidence>
<dbReference type="InterPro" id="IPR013783">
    <property type="entry name" value="Ig-like_fold"/>
</dbReference>
<dbReference type="STRING" id="1406840.Q763_08925"/>
<gene>
    <name evidence="6" type="ORF">Q763_08925</name>
</gene>
<reference evidence="6 7" key="1">
    <citation type="submission" date="2013-09" db="EMBL/GenBank/DDBJ databases">
        <authorList>
            <person name="Zeng Z."/>
            <person name="Chen C."/>
        </authorList>
    </citation>
    <scope>NUCLEOTIDE SEQUENCE [LARGE SCALE GENOMIC DNA]</scope>
    <source>
        <strain evidence="6 7">F44-8</strain>
    </source>
</reference>
<dbReference type="SUPFAM" id="SSF50998">
    <property type="entry name" value="Quinoprotein alcohol dehydrogenase-like"/>
    <property type="match status" value="1"/>
</dbReference>
<evidence type="ECO:0000313" key="7">
    <source>
        <dbReference type="Proteomes" id="UP000030129"/>
    </source>
</evidence>
<feature type="chain" id="PRO_5001991326" description="HTH luxR-type domain-containing protein" evidence="4">
    <location>
        <begin position="21"/>
        <end position="968"/>
    </location>
</feature>
<dbReference type="Gene3D" id="1.10.10.10">
    <property type="entry name" value="Winged helix-like DNA-binding domain superfamily/Winged helix DNA-binding domain"/>
    <property type="match status" value="1"/>
</dbReference>
<dbReference type="GO" id="GO:0000155">
    <property type="term" value="F:phosphorelay sensor kinase activity"/>
    <property type="evidence" value="ECO:0007669"/>
    <property type="project" value="TreeGrafter"/>
</dbReference>
<dbReference type="PANTHER" id="PTHR43547:SF2">
    <property type="entry name" value="HYBRID SIGNAL TRANSDUCTION HISTIDINE KINASE C"/>
    <property type="match status" value="1"/>
</dbReference>
<feature type="domain" description="HTH luxR-type" evidence="5">
    <location>
        <begin position="899"/>
        <end position="956"/>
    </location>
</feature>
<keyword evidence="3" id="KW-0812">Transmembrane</keyword>
<sequence>MKKNIFYIFALLFFHLSFFGQDSIKPNQAFTGKIKQYTRNDFNADPQFWTMCEDNSGTIFFGNNDGVVIFDGEHWQKINLPNNSSVRSLQIGHDNMVYAGGYNEIGTIQKDNNGRYFYKSLMEDLQLENRNIENIWQIHALNNKLLCRSFDELIVITGKTATHIPASNSFIYSNLAGNNYYIQDVNHGILKLDSKGRELTIVFPSTEYNNEEISAILPAAGGKILVTVKSGNVYEGNPETGTMELLNNIFTNIPKDQIISAIRYSADAIFLGTLSSKILVINNKGEVLKTPAVFQNLQDAVIHQLYKTASNNVWAMQNIGLAFIDFKSPYTYLFNKASVYDALINNNTYYLATNQGVYYSTQNSGSQALDFKKVPNLHGQAWSLQLLDGDIIAGHDNGLFKIENGQAVRIGNANGFWKVTPVKNKKGFYLASQYNGIYLLEKNNGEWILHNKITGFDESSRDIIASDENDTYWICHGYKGVFRIRINPTYERVSSVDHFTNKNGLGSSFNVNVTRWKNEIVFTTNTGIYRFNANNNRFEPHAQLNSILDSSKNTRKLTEYGDKTWFVQDDEAGYFFTNEKHPSLHKDLFLNLKGSFNRGMECIVSLSPNKVLFGTTTGLYLYKIESNKNSDGINTIITQISYSKDQELKLLPLSTSEEATLPNQTDILRFEFAAPKMTHGTEVQYSYILENVDKNWSTWQNIAYKEYTHLRPGNYSFKVKSRNTAGLTGTETVYKFTILPKWYQTTLAYVLYIIGGLLLLFLIIRYISKRMEREHQKSQKEAQRTKKLLELELEQLKLQRDKEEIKRDKMHLEEDVLNKSKELANYTMLLASKKDIFSEITDDLKQLKESVKNDDSRKKILEMFQKLNQHKIGEEYMEVFDVNFEKVHHNFFEKLKELNTTLTKRELRLCAFVKMNLTNKEISPLLNISLRGVENARYRVRKKLNVNHEDNFVSYLEAVANEANDTQE</sequence>
<evidence type="ECO:0000256" key="3">
    <source>
        <dbReference type="SAM" id="Phobius"/>
    </source>
</evidence>
<evidence type="ECO:0000313" key="6">
    <source>
        <dbReference type="EMBL" id="KGO81194.1"/>
    </source>
</evidence>
<dbReference type="GO" id="GO:0003677">
    <property type="term" value="F:DNA binding"/>
    <property type="evidence" value="ECO:0007669"/>
    <property type="project" value="InterPro"/>
</dbReference>
<dbReference type="Proteomes" id="UP000030129">
    <property type="component" value="Unassembled WGS sequence"/>
</dbReference>
<evidence type="ECO:0000256" key="1">
    <source>
        <dbReference type="ARBA" id="ARBA00022553"/>
    </source>
</evidence>
<keyword evidence="7" id="KW-1185">Reference proteome</keyword>
<dbReference type="InterPro" id="IPR036388">
    <property type="entry name" value="WH-like_DNA-bd_sf"/>
</dbReference>
<dbReference type="RefSeq" id="WP_035133297.1">
    <property type="nucleotide sequence ID" value="NZ_JRLV01000008.1"/>
</dbReference>
<evidence type="ECO:0000259" key="5">
    <source>
        <dbReference type="SMART" id="SM00421"/>
    </source>
</evidence>
<accession>A0A0A2LMT9</accession>
<evidence type="ECO:0000256" key="4">
    <source>
        <dbReference type="SAM" id="SignalP"/>
    </source>
</evidence>
<dbReference type="Pfam" id="PF07495">
    <property type="entry name" value="Y_Y_Y"/>
    <property type="match status" value="1"/>
</dbReference>
<dbReference type="EMBL" id="JRLV01000008">
    <property type="protein sequence ID" value="KGO81194.1"/>
    <property type="molecule type" value="Genomic_DNA"/>
</dbReference>
<keyword evidence="4" id="KW-0732">Signal</keyword>
<organism evidence="6 7">
    <name type="scientific">Flavobacterium beibuense F44-8</name>
    <dbReference type="NCBI Taxonomy" id="1406840"/>
    <lineage>
        <taxon>Bacteria</taxon>
        <taxon>Pseudomonadati</taxon>
        <taxon>Bacteroidota</taxon>
        <taxon>Flavobacteriia</taxon>
        <taxon>Flavobacteriales</taxon>
        <taxon>Flavobacteriaceae</taxon>
        <taxon>Flavobacterium</taxon>
    </lineage>
</organism>
<dbReference type="eggNOG" id="COG2197">
    <property type="taxonomic scope" value="Bacteria"/>
</dbReference>
<dbReference type="SMART" id="SM00421">
    <property type="entry name" value="HTH_LUXR"/>
    <property type="match status" value="1"/>
</dbReference>
<feature type="signal peptide" evidence="4">
    <location>
        <begin position="1"/>
        <end position="20"/>
    </location>
</feature>
<dbReference type="SUPFAM" id="SSF46894">
    <property type="entry name" value="C-terminal effector domain of the bipartite response regulators"/>
    <property type="match status" value="1"/>
</dbReference>
<dbReference type="Gene3D" id="2.130.10.10">
    <property type="entry name" value="YVTN repeat-like/Quinoprotein amine dehydrogenase"/>
    <property type="match status" value="2"/>
</dbReference>
<dbReference type="Gene3D" id="2.60.40.10">
    <property type="entry name" value="Immunoglobulins"/>
    <property type="match status" value="1"/>
</dbReference>
<dbReference type="PANTHER" id="PTHR43547">
    <property type="entry name" value="TWO-COMPONENT HISTIDINE KINASE"/>
    <property type="match status" value="1"/>
</dbReference>
<dbReference type="InterPro" id="IPR015943">
    <property type="entry name" value="WD40/YVTN_repeat-like_dom_sf"/>
</dbReference>
<keyword evidence="3" id="KW-1133">Transmembrane helix</keyword>
<dbReference type="InterPro" id="IPR016032">
    <property type="entry name" value="Sig_transdc_resp-reg_C-effctor"/>
</dbReference>
<feature type="coiled-coil region" evidence="2">
    <location>
        <begin position="768"/>
        <end position="822"/>
    </location>
</feature>
<protein>
    <recommendedName>
        <fullName evidence="5">HTH luxR-type domain-containing protein</fullName>
    </recommendedName>
</protein>